<dbReference type="AlphaFoldDB" id="A0A6M3KFH2"/>
<name>A0A6M3KFH2_9ZZZZ</name>
<evidence type="ECO:0000313" key="1">
    <source>
        <dbReference type="EMBL" id="QJA80570.1"/>
    </source>
</evidence>
<sequence length="254" mass="28874">MTIKASHNGLTVVFNPKYHSYSVKETGQKLLAATRFISDFFPRFDTDNVAARTGLKRGVDPEILKAEWKAKGEKAIIIGKEVHAQIESLVKIPKQTSYQFRVLGENEICESDVVSIMQNKCLQAQESVNALKRTSNLVEAEKIIFSPSIGIAGTVDCILQHRSNPLQKIIVDWKTNENLTADNPWQTGLLPLEHLDNSNLNKYALQLSLYQYILESENYYPESTFDRLVVHIGEDFHSPYKIDYLKNEIESMLI</sequence>
<dbReference type="EMBL" id="MT142427">
    <property type="protein sequence ID" value="QJA80570.1"/>
    <property type="molecule type" value="Genomic_DNA"/>
</dbReference>
<accession>A0A6M3KFH2</accession>
<gene>
    <name evidence="1" type="ORF">MM415A00699_0012</name>
</gene>
<protein>
    <submittedName>
        <fullName evidence="1">Putative PD-(D/E)XK nuclease superfamily protein</fullName>
    </submittedName>
</protein>
<dbReference type="InterPro" id="IPR011604">
    <property type="entry name" value="PDDEXK-like_dom_sf"/>
</dbReference>
<proteinExistence type="predicted"/>
<reference evidence="1" key="1">
    <citation type="submission" date="2020-03" db="EMBL/GenBank/DDBJ databases">
        <title>The deep terrestrial virosphere.</title>
        <authorList>
            <person name="Holmfeldt K."/>
            <person name="Nilsson E."/>
            <person name="Simone D."/>
            <person name="Lopez-Fernandez M."/>
            <person name="Wu X."/>
            <person name="de Brujin I."/>
            <person name="Lundin D."/>
            <person name="Andersson A."/>
            <person name="Bertilsson S."/>
            <person name="Dopson M."/>
        </authorList>
    </citation>
    <scope>NUCLEOTIDE SEQUENCE</scope>
    <source>
        <strain evidence="1">MM415A00699</strain>
    </source>
</reference>
<dbReference type="Gene3D" id="3.90.320.10">
    <property type="match status" value="1"/>
</dbReference>
<organism evidence="1">
    <name type="scientific">viral metagenome</name>
    <dbReference type="NCBI Taxonomy" id="1070528"/>
    <lineage>
        <taxon>unclassified sequences</taxon>
        <taxon>metagenomes</taxon>
        <taxon>organismal metagenomes</taxon>
    </lineage>
</organism>